<dbReference type="Proteomes" id="UP001387447">
    <property type="component" value="Unassembled WGS sequence"/>
</dbReference>
<name>A0ABU9EGM8_LIMFS</name>
<evidence type="ECO:0000313" key="1">
    <source>
        <dbReference type="EMBL" id="MEK9511099.1"/>
    </source>
</evidence>
<protein>
    <recommendedName>
        <fullName evidence="3">Transposase</fullName>
    </recommendedName>
</protein>
<reference evidence="1 2" key="1">
    <citation type="journal article" date="2024" name="Front. Microbiol.">
        <title>Transcriptomic insights into the dominance of two phototrophs throughout the water column of a tropical hypersaline-alkaline crater lake (Dziani Dzaha, Mayotte).</title>
        <authorList>
            <person name="Duperron S."/>
            <person name="Halary S."/>
            <person name="Bouly J.-P."/>
            <person name="Roussel T."/>
            <person name="Hugoni M."/>
            <person name="Bruto M."/>
            <person name="Oger P."/>
            <person name="Duval C."/>
            <person name="Woo A."/>
            <person name="Jezequiel D."/>
            <person name="Ader M."/>
            <person name="Leboulanger C."/>
            <person name="Agogue H."/>
            <person name="Grossi V."/>
            <person name="Trousselier M."/>
            <person name="Bernard C."/>
        </authorList>
    </citation>
    <scope>NUCLEOTIDE SEQUENCE [LARGE SCALE GENOMIC DNA]</scope>
    <source>
        <strain evidence="1 2">PMC 851.14</strain>
    </source>
</reference>
<sequence length="60" mass="6720">MVAPGRISRRSLIYETFDLVGQVMGVPDRTTGLKDYNLRAKAIDQLIGLSYPKQRGIVIK</sequence>
<comment type="caution">
    <text evidence="1">The sequence shown here is derived from an EMBL/GenBank/DDBJ whole genome shotgun (WGS) entry which is preliminary data.</text>
</comment>
<evidence type="ECO:0008006" key="3">
    <source>
        <dbReference type="Google" id="ProtNLM"/>
    </source>
</evidence>
<keyword evidence="2" id="KW-1185">Reference proteome</keyword>
<dbReference type="RefSeq" id="WP_111890852.1">
    <property type="nucleotide sequence ID" value="NZ_JBBWYZ010000004.1"/>
</dbReference>
<organism evidence="1 2">
    <name type="scientific">Limnospira fusiformis PMC 851.14</name>
    <dbReference type="NCBI Taxonomy" id="2219512"/>
    <lineage>
        <taxon>Bacteria</taxon>
        <taxon>Bacillati</taxon>
        <taxon>Cyanobacteriota</taxon>
        <taxon>Cyanophyceae</taxon>
        <taxon>Oscillatoriophycideae</taxon>
        <taxon>Oscillatoriales</taxon>
        <taxon>Sirenicapillariaceae</taxon>
        <taxon>Limnospira</taxon>
    </lineage>
</organism>
<evidence type="ECO:0000313" key="2">
    <source>
        <dbReference type="Proteomes" id="UP001387447"/>
    </source>
</evidence>
<gene>
    <name evidence="1" type="ORF">AAEJ74_05190</name>
</gene>
<accession>A0ABU9EGM8</accession>
<proteinExistence type="predicted"/>
<dbReference type="EMBL" id="JBBWYZ010000004">
    <property type="protein sequence ID" value="MEK9511099.1"/>
    <property type="molecule type" value="Genomic_DNA"/>
</dbReference>